<keyword evidence="4" id="KW-1185">Reference proteome</keyword>
<evidence type="ECO:0000313" key="4">
    <source>
        <dbReference type="Proteomes" id="UP000306402"/>
    </source>
</evidence>
<keyword evidence="1" id="KW-0812">Transmembrane</keyword>
<keyword evidence="1" id="KW-1133">Transmembrane helix</keyword>
<dbReference type="Gene3D" id="3.60.15.10">
    <property type="entry name" value="Ribonuclease Z/Hydroxyacylglutathione hydrolase-like"/>
    <property type="match status" value="1"/>
</dbReference>
<dbReference type="InterPro" id="IPR050855">
    <property type="entry name" value="NDM-1-like"/>
</dbReference>
<name>A0A5R9L5X9_9BACT</name>
<dbReference type="PANTHER" id="PTHR42951:SF17">
    <property type="entry name" value="METALLO-BETA-LACTAMASE DOMAIN-CONTAINING PROTEIN"/>
    <property type="match status" value="1"/>
</dbReference>
<proteinExistence type="predicted"/>
<accession>A0A5R9L5X9</accession>
<dbReference type="PANTHER" id="PTHR42951">
    <property type="entry name" value="METALLO-BETA-LACTAMASE DOMAIN-CONTAINING"/>
    <property type="match status" value="1"/>
</dbReference>
<dbReference type="InterPro" id="IPR036866">
    <property type="entry name" value="RibonucZ/Hydroxyglut_hydro"/>
</dbReference>
<gene>
    <name evidence="3" type="ORF">FEN17_10405</name>
</gene>
<evidence type="ECO:0000313" key="3">
    <source>
        <dbReference type="EMBL" id="TLV03966.1"/>
    </source>
</evidence>
<dbReference type="SUPFAM" id="SSF56281">
    <property type="entry name" value="Metallo-hydrolase/oxidoreductase"/>
    <property type="match status" value="1"/>
</dbReference>
<evidence type="ECO:0000259" key="2">
    <source>
        <dbReference type="SMART" id="SM00849"/>
    </source>
</evidence>
<dbReference type="RefSeq" id="WP_138365175.1">
    <property type="nucleotide sequence ID" value="NZ_VCEJ01000002.1"/>
</dbReference>
<dbReference type="GO" id="GO:0016787">
    <property type="term" value="F:hydrolase activity"/>
    <property type="evidence" value="ECO:0007669"/>
    <property type="project" value="UniProtKB-KW"/>
</dbReference>
<dbReference type="EMBL" id="VCEJ01000002">
    <property type="protein sequence ID" value="TLV03966.1"/>
    <property type="molecule type" value="Genomic_DNA"/>
</dbReference>
<dbReference type="Pfam" id="PF00753">
    <property type="entry name" value="Lactamase_B"/>
    <property type="match status" value="1"/>
</dbReference>
<dbReference type="SMART" id="SM00849">
    <property type="entry name" value="Lactamase_B"/>
    <property type="match status" value="1"/>
</dbReference>
<keyword evidence="3" id="KW-0378">Hydrolase</keyword>
<reference evidence="3 4" key="1">
    <citation type="submission" date="2019-05" db="EMBL/GenBank/DDBJ databases">
        <authorList>
            <person name="Qu J.-H."/>
        </authorList>
    </citation>
    <scope>NUCLEOTIDE SEQUENCE [LARGE SCALE GENOMIC DNA]</scope>
    <source>
        <strain evidence="3 4">T17</strain>
    </source>
</reference>
<protein>
    <submittedName>
        <fullName evidence="3">MBL fold metallo-hydrolase</fullName>
    </submittedName>
</protein>
<comment type="caution">
    <text evidence="3">The sequence shown here is derived from an EMBL/GenBank/DDBJ whole genome shotgun (WGS) entry which is preliminary data.</text>
</comment>
<sequence>MEEQRESNQKNYFPVADGVWGLKDIFVNVYFISTGEGWVLVDAGLKSAYEKIKVAAADLFGEDTPPLGILLTHGHFDHTASLENLLQDWNVPVYAHHLELPYLTGKSIYPPADSSVGGGLMSALADFYPNEPLDLSGTVKSLPFSLEIPILPEWHYIHTPGHSPGHISLWREKDKVLIVGDAFVTTKQESALSTMMQIKVLSGPPKYFTCNWEQARHSVEQLAGLKPEIVATGHGKPMRGAEMQQNLMRLAANFDKMCIPAHGRYVPEPAVTNEYGIVSLPPKTPGMPERIALGAGLVALAGLGYAIGNNLAWKRKLLSSR</sequence>
<evidence type="ECO:0000256" key="1">
    <source>
        <dbReference type="SAM" id="Phobius"/>
    </source>
</evidence>
<dbReference type="CDD" id="cd07721">
    <property type="entry name" value="yflN-like_MBL-fold"/>
    <property type="match status" value="1"/>
</dbReference>
<feature type="domain" description="Metallo-beta-lactamase" evidence="2">
    <location>
        <begin position="26"/>
        <end position="234"/>
    </location>
</feature>
<feature type="transmembrane region" description="Helical" evidence="1">
    <location>
        <begin position="291"/>
        <end position="313"/>
    </location>
</feature>
<organism evidence="3 4">
    <name type="scientific">Dyadobacter luticola</name>
    <dbReference type="NCBI Taxonomy" id="1979387"/>
    <lineage>
        <taxon>Bacteria</taxon>
        <taxon>Pseudomonadati</taxon>
        <taxon>Bacteroidota</taxon>
        <taxon>Cytophagia</taxon>
        <taxon>Cytophagales</taxon>
        <taxon>Spirosomataceae</taxon>
        <taxon>Dyadobacter</taxon>
    </lineage>
</organism>
<keyword evidence="1" id="KW-0472">Membrane</keyword>
<dbReference type="OrthoDB" id="9802248at2"/>
<dbReference type="AlphaFoldDB" id="A0A5R9L5X9"/>
<dbReference type="Proteomes" id="UP000306402">
    <property type="component" value="Unassembled WGS sequence"/>
</dbReference>
<dbReference type="InterPro" id="IPR001279">
    <property type="entry name" value="Metallo-B-lactamas"/>
</dbReference>